<dbReference type="GO" id="GO:0016757">
    <property type="term" value="F:glycosyltransferase activity"/>
    <property type="evidence" value="ECO:0007669"/>
    <property type="project" value="InterPro"/>
</dbReference>
<dbReference type="AlphaFoldDB" id="A0A0F0GL23"/>
<dbReference type="PATRIC" id="fig|68170.10.peg.8058"/>
<reference evidence="1 2" key="1">
    <citation type="submission" date="2015-02" db="EMBL/GenBank/DDBJ databases">
        <authorList>
            <person name="Ju K.-S."/>
            <person name="Doroghazi J.R."/>
            <person name="Metcalf W."/>
        </authorList>
    </citation>
    <scope>NUCLEOTIDE SEQUENCE [LARGE SCALE GENOMIC DNA]</scope>
    <source>
        <strain evidence="1 2">NRRL B-16140</strain>
    </source>
</reference>
<dbReference type="Proteomes" id="UP000033393">
    <property type="component" value="Unassembled WGS sequence"/>
</dbReference>
<dbReference type="Gene3D" id="3.90.550.10">
    <property type="entry name" value="Spore Coat Polysaccharide Biosynthesis Protein SpsA, Chain A"/>
    <property type="match status" value="1"/>
</dbReference>
<evidence type="ECO:0008006" key="3">
    <source>
        <dbReference type="Google" id="ProtNLM"/>
    </source>
</evidence>
<comment type="caution">
    <text evidence="1">The sequence shown here is derived from an EMBL/GenBank/DDBJ whole genome shotgun (WGS) entry which is preliminary data.</text>
</comment>
<proteinExistence type="predicted"/>
<organism evidence="1 2">
    <name type="scientific">Lentzea aerocolonigenes</name>
    <name type="common">Lechevalieria aerocolonigenes</name>
    <name type="synonym">Saccharothrix aerocolonigenes</name>
    <dbReference type="NCBI Taxonomy" id="68170"/>
    <lineage>
        <taxon>Bacteria</taxon>
        <taxon>Bacillati</taxon>
        <taxon>Actinomycetota</taxon>
        <taxon>Actinomycetes</taxon>
        <taxon>Pseudonocardiales</taxon>
        <taxon>Pseudonocardiaceae</taxon>
        <taxon>Lentzea</taxon>
    </lineage>
</organism>
<accession>A0A0F0GL23</accession>
<dbReference type="SUPFAM" id="SSF53448">
    <property type="entry name" value="Nucleotide-diphospho-sugar transferases"/>
    <property type="match status" value="1"/>
</dbReference>
<dbReference type="InterPro" id="IPR050587">
    <property type="entry name" value="GNT1/Glycosyltrans_8"/>
</dbReference>
<dbReference type="Pfam" id="PF01501">
    <property type="entry name" value="Glyco_transf_8"/>
    <property type="match status" value="1"/>
</dbReference>
<evidence type="ECO:0000313" key="2">
    <source>
        <dbReference type="Proteomes" id="UP000033393"/>
    </source>
</evidence>
<evidence type="ECO:0000313" key="1">
    <source>
        <dbReference type="EMBL" id="KJK43990.1"/>
    </source>
</evidence>
<dbReference type="InterPro" id="IPR029044">
    <property type="entry name" value="Nucleotide-diphossugar_trans"/>
</dbReference>
<keyword evidence="2" id="KW-1185">Reference proteome</keyword>
<dbReference type="CDD" id="cd02537">
    <property type="entry name" value="GT8_Glycogenin"/>
    <property type="match status" value="1"/>
</dbReference>
<dbReference type="OrthoDB" id="5672604at2"/>
<protein>
    <recommendedName>
        <fullName evidence="3">Glycosyl transferase</fullName>
    </recommendedName>
</protein>
<gene>
    <name evidence="1" type="ORF">UK23_31065</name>
</gene>
<dbReference type="RefSeq" id="WP_045315254.1">
    <property type="nucleotide sequence ID" value="NZ_JYJG01000266.1"/>
</dbReference>
<name>A0A0F0GL23_LENAE</name>
<sequence>MPVNAAWVTLLTRSSYLTGVRTLWKSLQRAGSAHPLVVMVTPGIDASARTALVADGCEVLEVQPVTPPDDRPTRYAAERFSEAWTKLRVFELTRYDRVAFLDADMLVLRDIDDLITTPLRQGHAIAACAACTCNPNQVSGYPASWTPATCAYTRRGRPARYFNAGLFVLRPDLSVALRLRERLATAPDLTRYVFSEQDLLNEHFAGRWTQLPYVYNGLKTLPQAHPDLWRDEDVRVVHYIQEKPWEVNPDELARDHPYAAMYQRWWETNRA</sequence>
<dbReference type="InterPro" id="IPR002495">
    <property type="entry name" value="Glyco_trans_8"/>
</dbReference>
<dbReference type="PANTHER" id="PTHR11183">
    <property type="entry name" value="GLYCOGENIN SUBFAMILY MEMBER"/>
    <property type="match status" value="1"/>
</dbReference>
<dbReference type="EMBL" id="JYJG01000266">
    <property type="protein sequence ID" value="KJK43990.1"/>
    <property type="molecule type" value="Genomic_DNA"/>
</dbReference>